<reference evidence="1" key="1">
    <citation type="submission" date="2019-12" db="EMBL/GenBank/DDBJ databases">
        <title>Genome sequencing and annotation of Brassica cretica.</title>
        <authorList>
            <person name="Studholme D.J."/>
            <person name="Sarris P."/>
        </authorList>
    </citation>
    <scope>NUCLEOTIDE SEQUENCE</scope>
    <source>
        <strain evidence="1">PFS-109/04</strain>
        <tissue evidence="1">Leaf</tissue>
    </source>
</reference>
<dbReference type="EMBL" id="QGKX02000996">
    <property type="protein sequence ID" value="KAF3559149.1"/>
    <property type="molecule type" value="Genomic_DNA"/>
</dbReference>
<name>A0A8S9R5Y1_BRACR</name>
<proteinExistence type="predicted"/>
<dbReference type="Proteomes" id="UP000712600">
    <property type="component" value="Unassembled WGS sequence"/>
</dbReference>
<gene>
    <name evidence="1" type="ORF">F2Q69_00011342</name>
</gene>
<organism evidence="1 2">
    <name type="scientific">Brassica cretica</name>
    <name type="common">Mustard</name>
    <dbReference type="NCBI Taxonomy" id="69181"/>
    <lineage>
        <taxon>Eukaryota</taxon>
        <taxon>Viridiplantae</taxon>
        <taxon>Streptophyta</taxon>
        <taxon>Embryophyta</taxon>
        <taxon>Tracheophyta</taxon>
        <taxon>Spermatophyta</taxon>
        <taxon>Magnoliopsida</taxon>
        <taxon>eudicotyledons</taxon>
        <taxon>Gunneridae</taxon>
        <taxon>Pentapetalae</taxon>
        <taxon>rosids</taxon>
        <taxon>malvids</taxon>
        <taxon>Brassicales</taxon>
        <taxon>Brassicaceae</taxon>
        <taxon>Brassiceae</taxon>
        <taxon>Brassica</taxon>
    </lineage>
</organism>
<dbReference type="AlphaFoldDB" id="A0A8S9R5Y1"/>
<evidence type="ECO:0000313" key="2">
    <source>
        <dbReference type="Proteomes" id="UP000712600"/>
    </source>
</evidence>
<evidence type="ECO:0000313" key="1">
    <source>
        <dbReference type="EMBL" id="KAF3559149.1"/>
    </source>
</evidence>
<comment type="caution">
    <text evidence="1">The sequence shown here is derived from an EMBL/GenBank/DDBJ whole genome shotgun (WGS) entry which is preliminary data.</text>
</comment>
<accession>A0A8S9R5Y1</accession>
<sequence>MAGPRIDSQRLKTVAGGGETVTAMIMIDEGGCAMSSHGATMIEKKVRSEGMIEREVECDDQAWDNTGISFRI</sequence>
<protein>
    <submittedName>
        <fullName evidence="1">Uncharacterized protein</fullName>
    </submittedName>
</protein>